<dbReference type="PANTHER" id="PTHR14950">
    <property type="entry name" value="DICER-RELATED"/>
    <property type="match status" value="1"/>
</dbReference>
<dbReference type="CDD" id="cd00593">
    <property type="entry name" value="RIBOc"/>
    <property type="match status" value="1"/>
</dbReference>
<feature type="domain" description="RNase III" evidence="2">
    <location>
        <begin position="11"/>
        <end position="89"/>
    </location>
</feature>
<dbReference type="AlphaFoldDB" id="A0A812JPG1"/>
<dbReference type="PROSITE" id="PS00517">
    <property type="entry name" value="RNASE_3_1"/>
    <property type="match status" value="1"/>
</dbReference>
<evidence type="ECO:0000256" key="1">
    <source>
        <dbReference type="ARBA" id="ARBA00022801"/>
    </source>
</evidence>
<evidence type="ECO:0000313" key="4">
    <source>
        <dbReference type="Proteomes" id="UP000649617"/>
    </source>
</evidence>
<dbReference type="PANTHER" id="PTHR14950:SF37">
    <property type="entry name" value="ENDORIBONUCLEASE DICER"/>
    <property type="match status" value="1"/>
</dbReference>
<keyword evidence="4" id="KW-1185">Reference proteome</keyword>
<reference evidence="3" key="1">
    <citation type="submission" date="2021-02" db="EMBL/GenBank/DDBJ databases">
        <authorList>
            <person name="Dougan E. K."/>
            <person name="Rhodes N."/>
            <person name="Thang M."/>
            <person name="Chan C."/>
        </authorList>
    </citation>
    <scope>NUCLEOTIDE SEQUENCE</scope>
</reference>
<dbReference type="PROSITE" id="PS50142">
    <property type="entry name" value="RNASE_3_2"/>
    <property type="match status" value="1"/>
</dbReference>
<keyword evidence="1" id="KW-0378">Hydrolase</keyword>
<dbReference type="InterPro" id="IPR000999">
    <property type="entry name" value="RNase_III_dom"/>
</dbReference>
<name>A0A812JPG1_SYMPI</name>
<gene>
    <name evidence="3" type="primary">DCL1</name>
    <name evidence="3" type="ORF">SPIL2461_LOCUS1983</name>
</gene>
<dbReference type="OrthoDB" id="550424at2759"/>
<dbReference type="InterPro" id="IPR036389">
    <property type="entry name" value="RNase_III_sf"/>
</dbReference>
<protein>
    <submittedName>
        <fullName evidence="3">DCL1 protein</fullName>
    </submittedName>
</protein>
<dbReference type="GO" id="GO:0004525">
    <property type="term" value="F:ribonuclease III activity"/>
    <property type="evidence" value="ECO:0007669"/>
    <property type="project" value="InterPro"/>
</dbReference>
<dbReference type="Gene3D" id="1.10.1520.10">
    <property type="entry name" value="Ribonuclease III domain"/>
    <property type="match status" value="1"/>
</dbReference>
<proteinExistence type="predicted"/>
<evidence type="ECO:0000313" key="3">
    <source>
        <dbReference type="EMBL" id="CAE7206324.1"/>
    </source>
</evidence>
<dbReference type="Proteomes" id="UP000649617">
    <property type="component" value="Unassembled WGS sequence"/>
</dbReference>
<dbReference type="Pfam" id="PF00636">
    <property type="entry name" value="Ribonuclease_3"/>
    <property type="match status" value="1"/>
</dbReference>
<evidence type="ECO:0000259" key="2">
    <source>
        <dbReference type="PROSITE" id="PS50142"/>
    </source>
</evidence>
<dbReference type="GO" id="GO:0006396">
    <property type="term" value="P:RNA processing"/>
    <property type="evidence" value="ECO:0007669"/>
    <property type="project" value="InterPro"/>
</dbReference>
<feature type="non-terminal residue" evidence="3">
    <location>
        <position position="182"/>
    </location>
</feature>
<dbReference type="SUPFAM" id="SSF69065">
    <property type="entry name" value="RNase III domain-like"/>
    <property type="match status" value="1"/>
</dbReference>
<dbReference type="EMBL" id="CAJNIZ010002110">
    <property type="protein sequence ID" value="CAE7206324.1"/>
    <property type="molecule type" value="Genomic_DNA"/>
</dbReference>
<feature type="non-terminal residue" evidence="3">
    <location>
        <position position="1"/>
    </location>
</feature>
<organism evidence="3 4">
    <name type="scientific">Symbiodinium pilosum</name>
    <name type="common">Dinoflagellate</name>
    <dbReference type="NCBI Taxonomy" id="2952"/>
    <lineage>
        <taxon>Eukaryota</taxon>
        <taxon>Sar</taxon>
        <taxon>Alveolata</taxon>
        <taxon>Dinophyceae</taxon>
        <taxon>Suessiales</taxon>
        <taxon>Symbiodiniaceae</taxon>
        <taxon>Symbiodinium</taxon>
    </lineage>
</organism>
<sequence>DKLGTADAHAIEEVEKAFGYRFRNPQLLAALRASPNGARCVPFQRLEFLGDAVLLVAVCCHVMQECPEFDEGYLSETLHAFICNSYLSRKLVRRFGQAQNLASVFFPGASSPQRMQLPGYVKYILNSEAETDYVIGQRASGVTAVTAAAASTCMRRMPSFMQNQVPEAAVHGNFKFVADSYE</sequence>
<accession>A0A812JPG1</accession>
<comment type="caution">
    <text evidence="3">The sequence shown here is derived from an EMBL/GenBank/DDBJ whole genome shotgun (WGS) entry which is preliminary data.</text>
</comment>